<feature type="transmembrane region" description="Helical" evidence="1">
    <location>
        <begin position="167"/>
        <end position="191"/>
    </location>
</feature>
<sequence>MKTSLKQEFYKFRHQRIPLYGAIALVILMLYAAVSSSDVNRMIIAQGFGAGQWITIIMITIASTFVAMEYENRTIMTLFYKSSNKSAIYFAKFIVMVVYGVLMLIFGMLLTFILKAVMVGGKYQWGAMYGQHSLVTDLVLNTAGTFIYLLFIITVAFLLITLIRVNAAVVGIGLVIIFMGADFSSLIMSALPHLAAIIKWNPLNMVFVINQLANSSYEKFSDLSLLQIITGNLIYAVIFIVIGDLLFKSRRV</sequence>
<dbReference type="PANTHER" id="PTHR37305">
    <property type="entry name" value="INTEGRAL MEMBRANE PROTEIN-RELATED"/>
    <property type="match status" value="1"/>
</dbReference>
<dbReference type="PANTHER" id="PTHR37305:SF1">
    <property type="entry name" value="MEMBRANE PROTEIN"/>
    <property type="match status" value="1"/>
</dbReference>
<feature type="transmembrane region" description="Helical" evidence="1">
    <location>
        <begin position="225"/>
        <end position="247"/>
    </location>
</feature>
<dbReference type="EMBL" id="BKAM01000033">
    <property type="protein sequence ID" value="GEP72781.1"/>
    <property type="molecule type" value="Genomic_DNA"/>
</dbReference>
<keyword evidence="1" id="KW-0472">Membrane</keyword>
<proteinExistence type="predicted"/>
<evidence type="ECO:0000256" key="1">
    <source>
        <dbReference type="SAM" id="Phobius"/>
    </source>
</evidence>
<keyword evidence="1" id="KW-0812">Transmembrane</keyword>
<dbReference type="AlphaFoldDB" id="A0A512PNJ2"/>
<reference evidence="2 3" key="1">
    <citation type="submission" date="2019-07" db="EMBL/GenBank/DDBJ databases">
        <title>Whole genome shotgun sequence of Lactobacillus rapi NBRC 109618.</title>
        <authorList>
            <person name="Hosoyama A."/>
            <person name="Uohara A."/>
            <person name="Ohji S."/>
            <person name="Ichikawa N."/>
        </authorList>
    </citation>
    <scope>NUCLEOTIDE SEQUENCE [LARGE SCALE GENOMIC DNA]</scope>
    <source>
        <strain evidence="2 3">NBRC 109618</strain>
    </source>
</reference>
<dbReference type="Pfam" id="PF12730">
    <property type="entry name" value="ABC2_membrane_4"/>
    <property type="match status" value="1"/>
</dbReference>
<dbReference type="RefSeq" id="WP_054748824.1">
    <property type="nucleotide sequence ID" value="NZ_BKAM01000033.1"/>
</dbReference>
<comment type="caution">
    <text evidence="2">The sequence shown here is derived from an EMBL/GenBank/DDBJ whole genome shotgun (WGS) entry which is preliminary data.</text>
</comment>
<feature type="transmembrane region" description="Helical" evidence="1">
    <location>
        <begin position="89"/>
        <end position="118"/>
    </location>
</feature>
<keyword evidence="1" id="KW-1133">Transmembrane helix</keyword>
<protein>
    <submittedName>
        <fullName evidence="2">Membrane protein</fullName>
    </submittedName>
</protein>
<dbReference type="STRING" id="1423795.FD12_GL002479"/>
<gene>
    <name evidence="2" type="ORF">LRA02_16490</name>
</gene>
<organism evidence="2 3">
    <name type="scientific">Lentilactobacillus rapi</name>
    <dbReference type="NCBI Taxonomy" id="481723"/>
    <lineage>
        <taxon>Bacteria</taxon>
        <taxon>Bacillati</taxon>
        <taxon>Bacillota</taxon>
        <taxon>Bacilli</taxon>
        <taxon>Lactobacillales</taxon>
        <taxon>Lactobacillaceae</taxon>
        <taxon>Lentilactobacillus</taxon>
    </lineage>
</organism>
<dbReference type="Proteomes" id="UP000321569">
    <property type="component" value="Unassembled WGS sequence"/>
</dbReference>
<name>A0A512PNJ2_9LACO</name>
<accession>A0A512PNJ2</accession>
<feature type="transmembrane region" description="Helical" evidence="1">
    <location>
        <begin position="138"/>
        <end position="160"/>
    </location>
</feature>
<evidence type="ECO:0000313" key="3">
    <source>
        <dbReference type="Proteomes" id="UP000321569"/>
    </source>
</evidence>
<evidence type="ECO:0000313" key="2">
    <source>
        <dbReference type="EMBL" id="GEP72781.1"/>
    </source>
</evidence>
<feature type="transmembrane region" description="Helical" evidence="1">
    <location>
        <begin position="20"/>
        <end position="37"/>
    </location>
</feature>
<feature type="transmembrane region" description="Helical" evidence="1">
    <location>
        <begin position="43"/>
        <end position="68"/>
    </location>
</feature>
<dbReference type="OrthoDB" id="2323897at2"/>